<evidence type="ECO:0000313" key="2">
    <source>
        <dbReference type="EMBL" id="MEN5380628.1"/>
    </source>
</evidence>
<accession>A0ABV0C342</accession>
<organism evidence="2 3">
    <name type="scientific">Sphingobacterium kitahiroshimense</name>
    <dbReference type="NCBI Taxonomy" id="470446"/>
    <lineage>
        <taxon>Bacteria</taxon>
        <taxon>Pseudomonadati</taxon>
        <taxon>Bacteroidota</taxon>
        <taxon>Sphingobacteriia</taxon>
        <taxon>Sphingobacteriales</taxon>
        <taxon>Sphingobacteriaceae</taxon>
        <taxon>Sphingobacterium</taxon>
    </lineage>
</organism>
<dbReference type="EMBL" id="JBDJNQ010000021">
    <property type="protein sequence ID" value="MEN5380628.1"/>
    <property type="molecule type" value="Genomic_DNA"/>
</dbReference>
<sequence length="137" mass="15990">MPNYENHRLNTKNVDATLDDLLNYLKSTIFLEDNDYIQYLASVDIFFHCYGDSLTDIHNYTEPNLFMEKLYEDKFVNKDGNTYQINLNGIVFINNGGYKAITFAKKKKWCWDIIKFLAIALNALVLLLVAILTYNDK</sequence>
<protein>
    <submittedName>
        <fullName evidence="2">Uncharacterized protein</fullName>
    </submittedName>
</protein>
<keyword evidence="1" id="KW-0812">Transmembrane</keyword>
<evidence type="ECO:0000313" key="3">
    <source>
        <dbReference type="Proteomes" id="UP001409291"/>
    </source>
</evidence>
<comment type="caution">
    <text evidence="2">The sequence shown here is derived from an EMBL/GenBank/DDBJ whole genome shotgun (WGS) entry which is preliminary data.</text>
</comment>
<keyword evidence="3" id="KW-1185">Reference proteome</keyword>
<name>A0ABV0C342_9SPHI</name>
<dbReference type="Proteomes" id="UP001409291">
    <property type="component" value="Unassembled WGS sequence"/>
</dbReference>
<gene>
    <name evidence="2" type="ORF">ABE541_25430</name>
</gene>
<keyword evidence="1" id="KW-0472">Membrane</keyword>
<proteinExistence type="predicted"/>
<reference evidence="2 3" key="1">
    <citation type="submission" date="2024-04" db="EMBL/GenBank/DDBJ databases">
        <title>WGS of bacteria from Torrens River.</title>
        <authorList>
            <person name="Wyrsch E.R."/>
            <person name="Drigo B."/>
        </authorList>
    </citation>
    <scope>NUCLEOTIDE SEQUENCE [LARGE SCALE GENOMIC DNA]</scope>
    <source>
        <strain evidence="2 3">TWI391</strain>
    </source>
</reference>
<dbReference type="RefSeq" id="WP_346583519.1">
    <property type="nucleotide sequence ID" value="NZ_JBDJNQ010000021.1"/>
</dbReference>
<feature type="transmembrane region" description="Helical" evidence="1">
    <location>
        <begin position="113"/>
        <end position="134"/>
    </location>
</feature>
<keyword evidence="1" id="KW-1133">Transmembrane helix</keyword>
<evidence type="ECO:0000256" key="1">
    <source>
        <dbReference type="SAM" id="Phobius"/>
    </source>
</evidence>